<keyword evidence="3 6" id="KW-0677">Repeat</keyword>
<feature type="binding site" evidence="6">
    <location>
        <position position="35"/>
    </location>
    <ligand>
        <name>[4Fe-4S] cluster</name>
        <dbReference type="ChEBI" id="CHEBI:49883"/>
        <label>1</label>
    </ligand>
</feature>
<feature type="domain" description="4Fe-4S ferredoxin-type" evidence="7">
    <location>
        <begin position="56"/>
        <end position="87"/>
    </location>
</feature>
<keyword evidence="6" id="KW-0963">Cytoplasm</keyword>
<evidence type="ECO:0000256" key="2">
    <source>
        <dbReference type="ARBA" id="ARBA00022723"/>
    </source>
</evidence>
<dbReference type="Gene3D" id="3.30.70.20">
    <property type="match status" value="2"/>
</dbReference>
<dbReference type="SUPFAM" id="SSF54862">
    <property type="entry name" value="4Fe-4S ferredoxins"/>
    <property type="match status" value="1"/>
</dbReference>
<evidence type="ECO:0000256" key="4">
    <source>
        <dbReference type="ARBA" id="ARBA00023004"/>
    </source>
</evidence>
<dbReference type="Proteomes" id="UP001155586">
    <property type="component" value="Unassembled WGS sequence"/>
</dbReference>
<evidence type="ECO:0000256" key="5">
    <source>
        <dbReference type="ARBA" id="ARBA00023014"/>
    </source>
</evidence>
<feature type="binding site" evidence="6">
    <location>
        <position position="139"/>
    </location>
    <ligand>
        <name>[4Fe-4S] cluster</name>
        <dbReference type="ChEBI" id="CHEBI:49883"/>
        <label>3</label>
    </ligand>
</feature>
<dbReference type="PANTHER" id="PTHR24960:SF79">
    <property type="entry name" value="PHOTOSYSTEM I IRON-SULFUR CENTER"/>
    <property type="match status" value="1"/>
</dbReference>
<dbReference type="PANTHER" id="PTHR24960">
    <property type="entry name" value="PHOTOSYSTEM I IRON-SULFUR CENTER-RELATED"/>
    <property type="match status" value="1"/>
</dbReference>
<dbReference type="InterPro" id="IPR004496">
    <property type="entry name" value="NapF"/>
</dbReference>
<dbReference type="GO" id="GO:0046872">
    <property type="term" value="F:metal ion binding"/>
    <property type="evidence" value="ECO:0007669"/>
    <property type="project" value="UniProtKB-KW"/>
</dbReference>
<dbReference type="InterPro" id="IPR017900">
    <property type="entry name" value="4Fe4S_Fe_S_CS"/>
</dbReference>
<comment type="function">
    <text evidence="6">Could be involved in the maturation of NapA, the catalytic subunit of the periplasmic nitrate reductase, before its export into the periplasm.</text>
</comment>
<feature type="binding site" evidence="6">
    <location>
        <position position="67"/>
    </location>
    <ligand>
        <name>[4Fe-4S] cluster</name>
        <dbReference type="ChEBI" id="CHEBI:49883"/>
        <label>2</label>
    </ligand>
</feature>
<evidence type="ECO:0000313" key="9">
    <source>
        <dbReference type="Proteomes" id="UP001155586"/>
    </source>
</evidence>
<sequence>MVDLSRRRLFKRKVVNSGQLCLPWVKDPSHFTNDCTRCGKCVENCETNIIVNGDGGFPTIDFSIGECTFCYQCAIACPESLFKQEDTAPWQAVATINNKCLSQQNIECRSCGDMCDSMAIQFKLEVGKVAQPHINLDECNGCGACVAVCPTSSIDVSNFNNNER</sequence>
<comment type="similarity">
    <text evidence="6">Belongs to the NapF family.</text>
</comment>
<feature type="binding site" evidence="6">
    <location>
        <position position="70"/>
    </location>
    <ligand>
        <name>[4Fe-4S] cluster</name>
        <dbReference type="ChEBI" id="CHEBI:49883"/>
        <label>2</label>
    </ligand>
</feature>
<protein>
    <recommendedName>
        <fullName evidence="6">Ferredoxin-type protein NapF</fullName>
    </recommendedName>
</protein>
<evidence type="ECO:0000256" key="1">
    <source>
        <dbReference type="ARBA" id="ARBA00022485"/>
    </source>
</evidence>
<evidence type="ECO:0000259" key="7">
    <source>
        <dbReference type="PROSITE" id="PS51379"/>
    </source>
</evidence>
<reference evidence="8" key="1">
    <citation type="submission" date="2022-02" db="EMBL/GenBank/DDBJ databases">
        <title>Vibrio sp. nov., a new bacterium isolated from Bohai sea, China.</title>
        <authorList>
            <person name="Yuan Y."/>
        </authorList>
    </citation>
    <scope>NUCLEOTIDE SEQUENCE</scope>
    <source>
        <strain evidence="8">DBSS07</strain>
    </source>
</reference>
<name>A0A9X3HSF2_9VIBR</name>
<comment type="subcellular location">
    <subcellularLocation>
        <location evidence="6">Cytoplasm</location>
    </subcellularLocation>
</comment>
<dbReference type="GO" id="GO:0005737">
    <property type="term" value="C:cytoplasm"/>
    <property type="evidence" value="ECO:0007669"/>
    <property type="project" value="UniProtKB-SubCell"/>
</dbReference>
<keyword evidence="4 6" id="KW-0408">Iron</keyword>
<gene>
    <name evidence="6 8" type="primary">napF</name>
    <name evidence="8" type="ORF">MD483_14055</name>
</gene>
<feature type="binding site" evidence="6">
    <location>
        <position position="41"/>
    </location>
    <ligand>
        <name>[4Fe-4S] cluster</name>
        <dbReference type="ChEBI" id="CHEBI:49883"/>
        <label>1</label>
    </ligand>
</feature>
<comment type="subunit">
    <text evidence="6">Interacts with the cytoplasmic NapA precursor.</text>
</comment>
<dbReference type="GO" id="GO:0051539">
    <property type="term" value="F:4 iron, 4 sulfur cluster binding"/>
    <property type="evidence" value="ECO:0007669"/>
    <property type="project" value="UniProtKB-UniRule"/>
</dbReference>
<evidence type="ECO:0000313" key="8">
    <source>
        <dbReference type="EMBL" id="MCW8334945.1"/>
    </source>
</evidence>
<dbReference type="RefSeq" id="WP_265688247.1">
    <property type="nucleotide sequence ID" value="NZ_JAKRRX010000082.1"/>
</dbReference>
<dbReference type="EMBL" id="JAKRRX010000082">
    <property type="protein sequence ID" value="MCW8334945.1"/>
    <property type="molecule type" value="Genomic_DNA"/>
</dbReference>
<feature type="binding site" evidence="6">
    <location>
        <position position="77"/>
    </location>
    <ligand>
        <name>[4Fe-4S] cluster</name>
        <dbReference type="ChEBI" id="CHEBI:49883"/>
        <label>2</label>
    </ligand>
</feature>
<dbReference type="AlphaFoldDB" id="A0A9X3HSF2"/>
<proteinExistence type="inferred from homology"/>
<dbReference type="InterPro" id="IPR050157">
    <property type="entry name" value="PSI_iron-sulfur_center"/>
</dbReference>
<keyword evidence="1 6" id="KW-0004">4Fe-4S</keyword>
<feature type="binding site" evidence="6">
    <location>
        <position position="149"/>
    </location>
    <ligand>
        <name>[4Fe-4S] cluster</name>
        <dbReference type="ChEBI" id="CHEBI:49883"/>
        <label>3</label>
    </ligand>
</feature>
<feature type="domain" description="4Fe-4S ferredoxin-type" evidence="7">
    <location>
        <begin position="130"/>
        <end position="159"/>
    </location>
</feature>
<dbReference type="Pfam" id="PF12838">
    <property type="entry name" value="Fer4_7"/>
    <property type="match status" value="2"/>
</dbReference>
<dbReference type="PROSITE" id="PS51379">
    <property type="entry name" value="4FE4S_FER_2"/>
    <property type="match status" value="3"/>
</dbReference>
<dbReference type="CDD" id="cd10564">
    <property type="entry name" value="NapF_like"/>
    <property type="match status" value="1"/>
</dbReference>
<feature type="binding site" evidence="6">
    <location>
        <position position="145"/>
    </location>
    <ligand>
        <name>[4Fe-4S] cluster</name>
        <dbReference type="ChEBI" id="CHEBI:49883"/>
        <label>3</label>
    </ligand>
</feature>
<feature type="domain" description="4Fe-4S ferredoxin-type" evidence="7">
    <location>
        <begin position="26"/>
        <end position="55"/>
    </location>
</feature>
<keyword evidence="5 6" id="KW-0411">Iron-sulfur</keyword>
<feature type="binding site" evidence="6">
    <location>
        <position position="38"/>
    </location>
    <ligand>
        <name>[4Fe-4S] cluster</name>
        <dbReference type="ChEBI" id="CHEBI:49883"/>
        <label>1</label>
    </ligand>
</feature>
<dbReference type="InterPro" id="IPR017896">
    <property type="entry name" value="4Fe4S_Fe-S-bd"/>
</dbReference>
<feature type="binding site" evidence="6">
    <location>
        <position position="142"/>
    </location>
    <ligand>
        <name>[4Fe-4S] cluster</name>
        <dbReference type="ChEBI" id="CHEBI:49883"/>
        <label>3</label>
    </ligand>
</feature>
<dbReference type="HAMAP" id="MF_02201">
    <property type="entry name" value="NapF"/>
    <property type="match status" value="1"/>
</dbReference>
<organism evidence="8 9">
    <name type="scientific">Vibrio paucivorans</name>
    <dbReference type="NCBI Taxonomy" id="2829489"/>
    <lineage>
        <taxon>Bacteria</taxon>
        <taxon>Pseudomonadati</taxon>
        <taxon>Pseudomonadota</taxon>
        <taxon>Gammaproteobacteria</taxon>
        <taxon>Vibrionales</taxon>
        <taxon>Vibrionaceae</taxon>
        <taxon>Vibrio</taxon>
    </lineage>
</organism>
<evidence type="ECO:0000256" key="6">
    <source>
        <dbReference type="HAMAP-Rule" id="MF_02201"/>
    </source>
</evidence>
<feature type="binding site" evidence="6">
    <location>
        <position position="73"/>
    </location>
    <ligand>
        <name>[4Fe-4S] cluster</name>
        <dbReference type="ChEBI" id="CHEBI:49883"/>
        <label>2</label>
    </ligand>
</feature>
<dbReference type="NCBIfam" id="TIGR00402">
    <property type="entry name" value="napF"/>
    <property type="match status" value="1"/>
</dbReference>
<feature type="binding site" evidence="6">
    <location>
        <position position="45"/>
    </location>
    <ligand>
        <name>[4Fe-4S] cluster</name>
        <dbReference type="ChEBI" id="CHEBI:49883"/>
        <label>1</label>
    </ligand>
</feature>
<dbReference type="PROSITE" id="PS00198">
    <property type="entry name" value="4FE4S_FER_1"/>
    <property type="match status" value="1"/>
</dbReference>
<evidence type="ECO:0000256" key="3">
    <source>
        <dbReference type="ARBA" id="ARBA00022737"/>
    </source>
</evidence>
<comment type="caution">
    <text evidence="8">The sequence shown here is derived from an EMBL/GenBank/DDBJ whole genome shotgun (WGS) entry which is preliminary data.</text>
</comment>
<comment type="cofactor">
    <cofactor evidence="6">
        <name>[4Fe-4S] cluster</name>
        <dbReference type="ChEBI" id="CHEBI:49883"/>
    </cofactor>
</comment>
<keyword evidence="2 6" id="KW-0479">Metal-binding</keyword>
<accession>A0A9X3HSF2</accession>
<keyword evidence="9" id="KW-1185">Reference proteome</keyword>